<comment type="caution">
    <text evidence="2">The sequence shown here is derived from an EMBL/GenBank/DDBJ whole genome shotgun (WGS) entry which is preliminary data.</text>
</comment>
<evidence type="ECO:0000313" key="3">
    <source>
        <dbReference type="Proteomes" id="UP000784294"/>
    </source>
</evidence>
<name>A0A3S5CQM5_9PLAT</name>
<reference evidence="2" key="1">
    <citation type="submission" date="2018-11" db="EMBL/GenBank/DDBJ databases">
        <authorList>
            <consortium name="Pathogen Informatics"/>
        </authorList>
    </citation>
    <scope>NUCLEOTIDE SEQUENCE</scope>
</reference>
<dbReference type="EMBL" id="CAAALY010264218">
    <property type="protein sequence ID" value="VEL40255.1"/>
    <property type="molecule type" value="Genomic_DNA"/>
</dbReference>
<feature type="region of interest" description="Disordered" evidence="1">
    <location>
        <begin position="20"/>
        <end position="76"/>
    </location>
</feature>
<sequence>MPFLTYGMVYPSSQLPFAPVSQSPLPASYRKPPASTPRRLRSPKFRPSDQPGPWRAIGFPQAANQRPPPGLLVTNNSLSFEAGSGLTTGRSWSSLQADGAASSLSQSTFLCDSNLHFVNLSHRKPTNVYLGVEIAEFREDRH</sequence>
<evidence type="ECO:0000313" key="2">
    <source>
        <dbReference type="EMBL" id="VEL40255.1"/>
    </source>
</evidence>
<keyword evidence="3" id="KW-1185">Reference proteome</keyword>
<dbReference type="Proteomes" id="UP000784294">
    <property type="component" value="Unassembled WGS sequence"/>
</dbReference>
<dbReference type="AlphaFoldDB" id="A0A3S5CQM5"/>
<protein>
    <submittedName>
        <fullName evidence="2">Uncharacterized protein</fullName>
    </submittedName>
</protein>
<gene>
    <name evidence="2" type="ORF">PXEA_LOCUS33695</name>
</gene>
<proteinExistence type="predicted"/>
<organism evidence="2 3">
    <name type="scientific">Protopolystoma xenopodis</name>
    <dbReference type="NCBI Taxonomy" id="117903"/>
    <lineage>
        <taxon>Eukaryota</taxon>
        <taxon>Metazoa</taxon>
        <taxon>Spiralia</taxon>
        <taxon>Lophotrochozoa</taxon>
        <taxon>Platyhelminthes</taxon>
        <taxon>Monogenea</taxon>
        <taxon>Polyopisthocotylea</taxon>
        <taxon>Polystomatidea</taxon>
        <taxon>Polystomatidae</taxon>
        <taxon>Protopolystoma</taxon>
    </lineage>
</organism>
<accession>A0A3S5CQM5</accession>
<evidence type="ECO:0000256" key="1">
    <source>
        <dbReference type="SAM" id="MobiDB-lite"/>
    </source>
</evidence>